<organism evidence="4 5">
    <name type="scientific">Halodesulfovibrio spirochaetisodalis</name>
    <dbReference type="NCBI Taxonomy" id="1560234"/>
    <lineage>
        <taxon>Bacteria</taxon>
        <taxon>Pseudomonadati</taxon>
        <taxon>Thermodesulfobacteriota</taxon>
        <taxon>Desulfovibrionia</taxon>
        <taxon>Desulfovibrionales</taxon>
        <taxon>Desulfovibrionaceae</taxon>
        <taxon>Halodesulfovibrio</taxon>
    </lineage>
</organism>
<evidence type="ECO:0000313" key="5">
    <source>
        <dbReference type="Proteomes" id="UP000091979"/>
    </source>
</evidence>
<evidence type="ECO:0000259" key="3">
    <source>
        <dbReference type="Pfam" id="PF01656"/>
    </source>
</evidence>
<dbReference type="Pfam" id="PF01656">
    <property type="entry name" value="CbiA"/>
    <property type="match status" value="1"/>
</dbReference>
<dbReference type="PANTHER" id="PTHR43384:SF6">
    <property type="entry name" value="SEPTUM SITE-DETERMINING PROTEIN MIND HOMOLOG, CHLOROPLASTIC"/>
    <property type="match status" value="1"/>
</dbReference>
<dbReference type="PANTHER" id="PTHR43384">
    <property type="entry name" value="SEPTUM SITE-DETERMINING PROTEIN MIND HOMOLOG, CHLOROPLASTIC-RELATED"/>
    <property type="match status" value="1"/>
</dbReference>
<accession>A0A1B7XAR0</accession>
<feature type="domain" description="CobQ/CobB/MinD/ParA nucleotide binding" evidence="3">
    <location>
        <begin position="4"/>
        <end position="208"/>
    </location>
</feature>
<dbReference type="InterPro" id="IPR002586">
    <property type="entry name" value="CobQ/CobB/MinD/ParA_Nub-bd_dom"/>
</dbReference>
<dbReference type="PATRIC" id="fig|1560234.3.peg.1596"/>
<dbReference type="GO" id="GO:0005829">
    <property type="term" value="C:cytosol"/>
    <property type="evidence" value="ECO:0007669"/>
    <property type="project" value="TreeGrafter"/>
</dbReference>
<dbReference type="SUPFAM" id="SSF52540">
    <property type="entry name" value="P-loop containing nucleoside triphosphate hydrolases"/>
    <property type="match status" value="1"/>
</dbReference>
<dbReference type="GO" id="GO:0016887">
    <property type="term" value="F:ATP hydrolysis activity"/>
    <property type="evidence" value="ECO:0007669"/>
    <property type="project" value="TreeGrafter"/>
</dbReference>
<dbReference type="Proteomes" id="UP000091979">
    <property type="component" value="Unassembled WGS sequence"/>
</dbReference>
<proteinExistence type="predicted"/>
<dbReference type="EMBL" id="JXMS01000024">
    <property type="protein sequence ID" value="OBQ46426.1"/>
    <property type="molecule type" value="Genomic_DNA"/>
</dbReference>
<dbReference type="PIRSF" id="PIRSF005647">
    <property type="entry name" value="CooC"/>
    <property type="match status" value="1"/>
</dbReference>
<dbReference type="Gene3D" id="3.40.50.300">
    <property type="entry name" value="P-loop containing nucleotide triphosphate hydrolases"/>
    <property type="match status" value="1"/>
</dbReference>
<evidence type="ECO:0000256" key="1">
    <source>
        <dbReference type="ARBA" id="ARBA00022741"/>
    </source>
</evidence>
<dbReference type="OrthoDB" id="7346657at2"/>
<keyword evidence="2" id="KW-0067">ATP-binding</keyword>
<dbReference type="InterPro" id="IPR014433">
    <property type="entry name" value="CooC"/>
</dbReference>
<gene>
    <name evidence="4" type="ORF">SP90_12470</name>
</gene>
<reference evidence="4 5" key="1">
    <citation type="submission" date="2015-01" db="EMBL/GenBank/DDBJ databases">
        <title>Desulfovibrio sp. JC271 draft genome sequence.</title>
        <authorList>
            <person name="Shivani Y."/>
            <person name="Subhash Y."/>
            <person name="Sasikala C."/>
            <person name="Ramana C.V."/>
        </authorList>
    </citation>
    <scope>NUCLEOTIDE SEQUENCE [LARGE SCALE GENOMIC DNA]</scope>
    <source>
        <strain evidence="4 5">JC271</strain>
    </source>
</reference>
<name>A0A1B7XAR0_9BACT</name>
<evidence type="ECO:0000313" key="4">
    <source>
        <dbReference type="EMBL" id="OBQ46426.1"/>
    </source>
</evidence>
<dbReference type="InterPro" id="IPR050625">
    <property type="entry name" value="ParA/MinD_ATPase"/>
</dbReference>
<protein>
    <submittedName>
        <fullName evidence="4">Carbon monoxide dehydrogenase</fullName>
    </submittedName>
</protein>
<dbReference type="STRING" id="1560234.SP90_12470"/>
<keyword evidence="5" id="KW-1185">Reference proteome</keyword>
<evidence type="ECO:0000256" key="2">
    <source>
        <dbReference type="ARBA" id="ARBA00022840"/>
    </source>
</evidence>
<dbReference type="GO" id="GO:0051782">
    <property type="term" value="P:negative regulation of cell division"/>
    <property type="evidence" value="ECO:0007669"/>
    <property type="project" value="TreeGrafter"/>
</dbReference>
<dbReference type="RefSeq" id="WP_066856729.1">
    <property type="nucleotide sequence ID" value="NZ_JXMS01000024.1"/>
</dbReference>
<dbReference type="GO" id="GO:0005524">
    <property type="term" value="F:ATP binding"/>
    <property type="evidence" value="ECO:0007669"/>
    <property type="project" value="UniProtKB-KW"/>
</dbReference>
<dbReference type="InterPro" id="IPR027417">
    <property type="entry name" value="P-loop_NTPase"/>
</dbReference>
<comment type="caution">
    <text evidence="4">The sequence shown here is derived from an EMBL/GenBank/DDBJ whole genome shotgun (WGS) entry which is preliminary data.</text>
</comment>
<dbReference type="AlphaFoldDB" id="A0A1B7XAR0"/>
<keyword evidence="1" id="KW-0547">Nucleotide-binding</keyword>
<sequence>MKIAFAGKGGVGKTTLTAWMADYLARQGQNVWLVDADTALSLGEACGIDRENLPEALINREDLIRERIRQENTSMFTLNPDVSDLPETLSVELPVVGEVKEGGTSGTKRLLVMGTVTGAGGGCACAANTLLKAILAHLVLERNDWVLVDLEAGVEHLGRGTVAHVDGLVVVSEPSMRGLQTAADVGSMAAELGLNKQVLVLNRSESASSELPKLAGLPQQVVSMPYLSSLAARQLTTGNVLGLPDAEIDAVIENVLECVRRA</sequence>
<dbReference type="GO" id="GO:0009898">
    <property type="term" value="C:cytoplasmic side of plasma membrane"/>
    <property type="evidence" value="ECO:0007669"/>
    <property type="project" value="TreeGrafter"/>
</dbReference>